<keyword evidence="3" id="KW-1185">Reference proteome</keyword>
<protein>
    <submittedName>
        <fullName evidence="2">Uncharacterized protein</fullName>
    </submittedName>
</protein>
<dbReference type="EMBL" id="CAWUHB010000133">
    <property type="protein sequence ID" value="CAK7237067.1"/>
    <property type="molecule type" value="Genomic_DNA"/>
</dbReference>
<proteinExistence type="predicted"/>
<sequence>MPPVFNTNDRHAATSAHSLPLPKRPIVDERIEDRRRNSLRDTGFSWPHHVVPAANPHPSPACAATGPNSWSSWARARAVDNWMNKLEGPAAPSPWMVGSSLFTSSYPSTANPWTAWLSSSDNPFRKT</sequence>
<evidence type="ECO:0000313" key="3">
    <source>
        <dbReference type="Proteomes" id="UP001642405"/>
    </source>
</evidence>
<reference evidence="2 3" key="1">
    <citation type="submission" date="2024-01" db="EMBL/GenBank/DDBJ databases">
        <authorList>
            <person name="Allen C."/>
            <person name="Tagirdzhanova G."/>
        </authorList>
    </citation>
    <scope>NUCLEOTIDE SEQUENCE [LARGE SCALE GENOMIC DNA]</scope>
</reference>
<organism evidence="2 3">
    <name type="scientific">Sporothrix curviconia</name>
    <dbReference type="NCBI Taxonomy" id="1260050"/>
    <lineage>
        <taxon>Eukaryota</taxon>
        <taxon>Fungi</taxon>
        <taxon>Dikarya</taxon>
        <taxon>Ascomycota</taxon>
        <taxon>Pezizomycotina</taxon>
        <taxon>Sordariomycetes</taxon>
        <taxon>Sordariomycetidae</taxon>
        <taxon>Ophiostomatales</taxon>
        <taxon>Ophiostomataceae</taxon>
        <taxon>Sporothrix</taxon>
    </lineage>
</organism>
<accession>A0ABP0CY39</accession>
<feature type="region of interest" description="Disordered" evidence="1">
    <location>
        <begin position="1"/>
        <end position="24"/>
    </location>
</feature>
<gene>
    <name evidence="2" type="ORF">SCUCBS95973_009822</name>
</gene>
<evidence type="ECO:0000313" key="2">
    <source>
        <dbReference type="EMBL" id="CAK7237067.1"/>
    </source>
</evidence>
<evidence type="ECO:0000256" key="1">
    <source>
        <dbReference type="SAM" id="MobiDB-lite"/>
    </source>
</evidence>
<name>A0ABP0CY39_9PEZI</name>
<dbReference type="Proteomes" id="UP001642405">
    <property type="component" value="Unassembled WGS sequence"/>
</dbReference>
<comment type="caution">
    <text evidence="2">The sequence shown here is derived from an EMBL/GenBank/DDBJ whole genome shotgun (WGS) entry which is preliminary data.</text>
</comment>